<dbReference type="PANTHER" id="PTHR46535:SF1">
    <property type="entry name" value="NEDD4-BINDING PROTEIN 2"/>
    <property type="match status" value="1"/>
</dbReference>
<evidence type="ECO:0000259" key="2">
    <source>
        <dbReference type="PROSITE" id="PS50828"/>
    </source>
</evidence>
<accession>A0A8K0QRH6</accession>
<name>A0A8K0QRH6_9PLEO</name>
<feature type="domain" description="Smr" evidence="2">
    <location>
        <begin position="449"/>
        <end position="537"/>
    </location>
</feature>
<reference evidence="3" key="1">
    <citation type="journal article" date="2021" name="Nat. Commun.">
        <title>Genetic determinants of endophytism in the Arabidopsis root mycobiome.</title>
        <authorList>
            <person name="Mesny F."/>
            <person name="Miyauchi S."/>
            <person name="Thiergart T."/>
            <person name="Pickel B."/>
            <person name="Atanasova L."/>
            <person name="Karlsson M."/>
            <person name="Huettel B."/>
            <person name="Barry K.W."/>
            <person name="Haridas S."/>
            <person name="Chen C."/>
            <person name="Bauer D."/>
            <person name="Andreopoulos W."/>
            <person name="Pangilinan J."/>
            <person name="LaButti K."/>
            <person name="Riley R."/>
            <person name="Lipzen A."/>
            <person name="Clum A."/>
            <person name="Drula E."/>
            <person name="Henrissat B."/>
            <person name="Kohler A."/>
            <person name="Grigoriev I.V."/>
            <person name="Martin F.M."/>
            <person name="Hacquard S."/>
        </authorList>
    </citation>
    <scope>NUCLEOTIDE SEQUENCE</scope>
    <source>
        <strain evidence="3">MPI-SDFR-AT-0120</strain>
    </source>
</reference>
<dbReference type="GO" id="GO:0005634">
    <property type="term" value="C:nucleus"/>
    <property type="evidence" value="ECO:0007669"/>
    <property type="project" value="TreeGrafter"/>
</dbReference>
<evidence type="ECO:0000313" key="4">
    <source>
        <dbReference type="Proteomes" id="UP000813461"/>
    </source>
</evidence>
<keyword evidence="4" id="KW-1185">Reference proteome</keyword>
<protein>
    <recommendedName>
        <fullName evidence="2">Smr domain-containing protein</fullName>
    </recommendedName>
</protein>
<dbReference type="InterPro" id="IPR009060">
    <property type="entry name" value="UBA-like_sf"/>
</dbReference>
<dbReference type="Proteomes" id="UP000813461">
    <property type="component" value="Unassembled WGS sequence"/>
</dbReference>
<dbReference type="SMART" id="SM00463">
    <property type="entry name" value="SMR"/>
    <property type="match status" value="1"/>
</dbReference>
<dbReference type="Pfam" id="PF26286">
    <property type="entry name" value="UBA_10"/>
    <property type="match status" value="1"/>
</dbReference>
<comment type="caution">
    <text evidence="3">The sequence shown here is derived from an EMBL/GenBank/DDBJ whole genome shotgun (WGS) entry which is preliminary data.</text>
</comment>
<gene>
    <name evidence="3" type="ORF">FB567DRAFT_261789</name>
</gene>
<dbReference type="Gene3D" id="3.30.1370.110">
    <property type="match status" value="1"/>
</dbReference>
<dbReference type="InterPro" id="IPR052772">
    <property type="entry name" value="Endo/PolyKinase_Domain-Protein"/>
</dbReference>
<organism evidence="3 4">
    <name type="scientific">Paraphoma chrysanthemicola</name>
    <dbReference type="NCBI Taxonomy" id="798071"/>
    <lineage>
        <taxon>Eukaryota</taxon>
        <taxon>Fungi</taxon>
        <taxon>Dikarya</taxon>
        <taxon>Ascomycota</taxon>
        <taxon>Pezizomycotina</taxon>
        <taxon>Dothideomycetes</taxon>
        <taxon>Pleosporomycetidae</taxon>
        <taxon>Pleosporales</taxon>
        <taxon>Pleosporineae</taxon>
        <taxon>Phaeosphaeriaceae</taxon>
        <taxon>Paraphoma</taxon>
    </lineage>
</organism>
<dbReference type="InterPro" id="IPR058864">
    <property type="entry name" value="UBA_10"/>
</dbReference>
<feature type="region of interest" description="Disordered" evidence="1">
    <location>
        <begin position="55"/>
        <end position="82"/>
    </location>
</feature>
<dbReference type="SUPFAM" id="SSF46934">
    <property type="entry name" value="UBA-like"/>
    <property type="match status" value="1"/>
</dbReference>
<dbReference type="InterPro" id="IPR002625">
    <property type="entry name" value="Smr_dom"/>
</dbReference>
<dbReference type="PANTHER" id="PTHR46535">
    <property type="entry name" value="NEDD4-BINDING PROTEIN 2"/>
    <property type="match status" value="1"/>
</dbReference>
<dbReference type="PROSITE" id="PS50828">
    <property type="entry name" value="SMR"/>
    <property type="match status" value="1"/>
</dbReference>
<dbReference type="AlphaFoldDB" id="A0A8K0QRH6"/>
<dbReference type="EMBL" id="JAGMVJ010000039">
    <property type="protein sequence ID" value="KAH7066509.1"/>
    <property type="molecule type" value="Genomic_DNA"/>
</dbReference>
<dbReference type="CDD" id="cd14279">
    <property type="entry name" value="CUE"/>
    <property type="match status" value="1"/>
</dbReference>
<evidence type="ECO:0000313" key="3">
    <source>
        <dbReference type="EMBL" id="KAH7066509.1"/>
    </source>
</evidence>
<dbReference type="InterPro" id="IPR036063">
    <property type="entry name" value="Smr_dom_sf"/>
</dbReference>
<dbReference type="OrthoDB" id="443981at2759"/>
<dbReference type="SUPFAM" id="SSF160443">
    <property type="entry name" value="SMR domain-like"/>
    <property type="match status" value="1"/>
</dbReference>
<evidence type="ECO:0000256" key="1">
    <source>
        <dbReference type="SAM" id="MobiDB-lite"/>
    </source>
</evidence>
<proteinExistence type="predicted"/>
<sequence length="541" mass="58265">MDEELRMLEDEYRTSLDATIVLAIYSDYAGQPDAVGQARLTLDLLKETSAAEQATGFDASGSGGGLADESPSKRSADADSNADTWATQTTLTDHSHLSNELSALSVDGQSRAGSDGSQDGGGYWREAEQYTTPKKELVLTETFPNLRPELIAYTLKKAGNDLEKATDELLNHAYFESSRGSPTDEGPVAKGIDAFSEDYHVPQRGRKGRNKKKQRVSLNTFDAANASDFNGPATPANRWHNTSRDIEYITSRTSLTHKTVSSIYHESGASLSAAVLAIVRKDIQAHKKDGEPDAALVQDAIELNANFATIDLEHALALIRLADPSVTKARDLAKALTEQPASETGGAGGIKLDFRYAPVDLSDPSSESANLPVLAPAVRAHDTSSLARAQTEAFQQAHAAYRKGKSSPLMRQAAGYYAQEGRNYNANLKAMSQIEADSLVSSQSGSSYLDLHGVTVANATRIAKQRTQAWWDGLGERRIREWGNARGGVGEGYRIVTGLGRHSEGGRGKIGPAVLKMLMNEGWKVEVGTGELLVTGLSRRK</sequence>
<dbReference type="GO" id="GO:0004519">
    <property type="term" value="F:endonuclease activity"/>
    <property type="evidence" value="ECO:0007669"/>
    <property type="project" value="TreeGrafter"/>
</dbReference>